<dbReference type="InterPro" id="IPR004119">
    <property type="entry name" value="EcKL"/>
</dbReference>
<evidence type="ECO:0000313" key="3">
    <source>
        <dbReference type="Proteomes" id="UP000838878"/>
    </source>
</evidence>
<dbReference type="SMART" id="SM00587">
    <property type="entry name" value="CHK"/>
    <property type="match status" value="1"/>
</dbReference>
<dbReference type="InterPro" id="IPR011009">
    <property type="entry name" value="Kinase-like_dom_sf"/>
</dbReference>
<dbReference type="InterPro" id="IPR015897">
    <property type="entry name" value="CHK_kinase-like"/>
</dbReference>
<dbReference type="SUPFAM" id="SSF56112">
    <property type="entry name" value="Protein kinase-like (PK-like)"/>
    <property type="match status" value="1"/>
</dbReference>
<gene>
    <name evidence="2" type="ORF">BINO364_LOCUS2492</name>
</gene>
<dbReference type="OrthoDB" id="191037at2759"/>
<dbReference type="PANTHER" id="PTHR11012">
    <property type="entry name" value="PROTEIN KINASE-LIKE DOMAIN-CONTAINING"/>
    <property type="match status" value="1"/>
</dbReference>
<proteinExistence type="predicted"/>
<dbReference type="Gene3D" id="3.90.1200.10">
    <property type="match status" value="1"/>
</dbReference>
<feature type="non-terminal residue" evidence="2">
    <location>
        <position position="413"/>
    </location>
</feature>
<reference evidence="2" key="1">
    <citation type="submission" date="2021-12" db="EMBL/GenBank/DDBJ databases">
        <authorList>
            <person name="Martin H S."/>
        </authorList>
    </citation>
    <scope>NUCLEOTIDE SEQUENCE</scope>
</reference>
<accession>A0A8J9Y5K2</accession>
<dbReference type="EMBL" id="OV170230">
    <property type="protein sequence ID" value="CAH0715586.1"/>
    <property type="molecule type" value="Genomic_DNA"/>
</dbReference>
<dbReference type="Proteomes" id="UP000838878">
    <property type="component" value="Chromosome 10"/>
</dbReference>
<dbReference type="Pfam" id="PF02958">
    <property type="entry name" value="EcKL"/>
    <property type="match status" value="1"/>
</dbReference>
<protein>
    <recommendedName>
        <fullName evidence="1">CHK kinase-like domain-containing protein</fullName>
    </recommendedName>
</protein>
<name>A0A8J9Y5K2_9NEOP</name>
<organism evidence="2 3">
    <name type="scientific">Brenthis ino</name>
    <name type="common">lesser marbled fritillary</name>
    <dbReference type="NCBI Taxonomy" id="405034"/>
    <lineage>
        <taxon>Eukaryota</taxon>
        <taxon>Metazoa</taxon>
        <taxon>Ecdysozoa</taxon>
        <taxon>Arthropoda</taxon>
        <taxon>Hexapoda</taxon>
        <taxon>Insecta</taxon>
        <taxon>Pterygota</taxon>
        <taxon>Neoptera</taxon>
        <taxon>Endopterygota</taxon>
        <taxon>Lepidoptera</taxon>
        <taxon>Glossata</taxon>
        <taxon>Ditrysia</taxon>
        <taxon>Papilionoidea</taxon>
        <taxon>Nymphalidae</taxon>
        <taxon>Heliconiinae</taxon>
        <taxon>Argynnini</taxon>
        <taxon>Brenthis</taxon>
    </lineage>
</organism>
<feature type="domain" description="CHK kinase-like" evidence="1">
    <location>
        <begin position="117"/>
        <end position="315"/>
    </location>
</feature>
<dbReference type="AlphaFoldDB" id="A0A8J9Y5K2"/>
<dbReference type="PANTHER" id="PTHR11012:SF48">
    <property type="entry name" value="CHK KINASE-LIKE DOMAIN-CONTAINING PROTEIN-RELATED"/>
    <property type="match status" value="1"/>
</dbReference>
<evidence type="ECO:0000313" key="2">
    <source>
        <dbReference type="EMBL" id="CAH0715586.1"/>
    </source>
</evidence>
<evidence type="ECO:0000259" key="1">
    <source>
        <dbReference type="SMART" id="SM00587"/>
    </source>
</evidence>
<sequence>MEFLSRNEIKHILQQCGILSVSELKWSVENYSEKLIGLLGEHLSLKISFQKNGVTVEKQFFVKCIPRFNEEQARLLRNTDFFAKEYIMLSKLFKNFKEGDGARKFRPKLFYAKEELFVFEDVKLMGYTMPNLYINLEYDEILATVAAVAKFHAQSYIFEEHQSKKLKRPYKIWEDYSEYLNDSVNNMPWRDTGMKALIDFLKIFSEFKSKSNVMSKIEEKIPNLFKQASDLMKPSSKYRNVVVHRDIWTNNILLKTLENGQLHALIVDFQTVVYCAPMLDLSSLLYFNTSKEFRATYTERIIEFYYDILKQELQFENINILSIVDKQSILESYEESAVFGMTQAALIVPIMLLDEERKQVYNDPMYIATLNFVSRSQIFIDLAKEDNKYRERVLELFDEIAEKIVNSLNLKNS</sequence>
<keyword evidence="3" id="KW-1185">Reference proteome</keyword>